<dbReference type="SUPFAM" id="SSF55961">
    <property type="entry name" value="Bet v1-like"/>
    <property type="match status" value="1"/>
</dbReference>
<keyword evidence="2" id="KW-1185">Reference proteome</keyword>
<accession>A0A1J7BA96</accession>
<dbReference type="AlphaFoldDB" id="A0A1J7BA96"/>
<dbReference type="PANTHER" id="PTHR39683:SF4">
    <property type="entry name" value="COENZYME Q-BINDING PROTEIN COQ10 START DOMAIN-CONTAINING PROTEIN"/>
    <property type="match status" value="1"/>
</dbReference>
<dbReference type="Proteomes" id="UP000243342">
    <property type="component" value="Unassembled WGS sequence"/>
</dbReference>
<sequence length="146" mass="16193">MVDSTRSSIAIDAAPARVMAVIADVATYPEWAGEVKEAEVLSSHDDGRADRVRFVLEAGPIRDEHVLRYSWDGERRARWKLESSQVLRALNGAYTLAPGFDGTTQVSYELTVDLKVPLLAIIKRKAEKRIIDQALSGLKRRVESGT</sequence>
<comment type="caution">
    <text evidence="1">The sequence shown here is derived from an EMBL/GenBank/DDBJ whole genome shotgun (WGS) entry which is preliminary data.</text>
</comment>
<organism evidence="1 2">
    <name type="scientific">Mangrovactinospora gilvigrisea</name>
    <dbReference type="NCBI Taxonomy" id="1428644"/>
    <lineage>
        <taxon>Bacteria</taxon>
        <taxon>Bacillati</taxon>
        <taxon>Actinomycetota</taxon>
        <taxon>Actinomycetes</taxon>
        <taxon>Kitasatosporales</taxon>
        <taxon>Streptomycetaceae</taxon>
        <taxon>Mangrovactinospora</taxon>
    </lineage>
</organism>
<evidence type="ECO:0000313" key="1">
    <source>
        <dbReference type="EMBL" id="OIV35615.1"/>
    </source>
</evidence>
<name>A0A1J7BA96_9ACTN</name>
<dbReference type="OrthoDB" id="5243015at2"/>
<dbReference type="InterPro" id="IPR019587">
    <property type="entry name" value="Polyketide_cyclase/dehydratase"/>
</dbReference>
<dbReference type="InterPro" id="IPR023393">
    <property type="entry name" value="START-like_dom_sf"/>
</dbReference>
<dbReference type="RefSeq" id="WP_071658431.1">
    <property type="nucleotide sequence ID" value="NZ_MLCF01000142.1"/>
</dbReference>
<dbReference type="Pfam" id="PF10604">
    <property type="entry name" value="Polyketide_cyc2"/>
    <property type="match status" value="1"/>
</dbReference>
<protein>
    <submittedName>
        <fullName evidence="1">Cyclase</fullName>
    </submittedName>
</protein>
<dbReference type="Gene3D" id="3.30.530.20">
    <property type="match status" value="1"/>
</dbReference>
<dbReference type="STRING" id="1428644.BIV57_20660"/>
<gene>
    <name evidence="1" type="ORF">BIV57_20660</name>
</gene>
<dbReference type="PANTHER" id="PTHR39683">
    <property type="entry name" value="CONSERVED PROTEIN TB16.3"/>
    <property type="match status" value="1"/>
</dbReference>
<dbReference type="CDD" id="cd07819">
    <property type="entry name" value="SRPBCC_2"/>
    <property type="match status" value="1"/>
</dbReference>
<evidence type="ECO:0000313" key="2">
    <source>
        <dbReference type="Proteomes" id="UP000243342"/>
    </source>
</evidence>
<dbReference type="EMBL" id="MLCF01000142">
    <property type="protein sequence ID" value="OIV35615.1"/>
    <property type="molecule type" value="Genomic_DNA"/>
</dbReference>
<reference evidence="1 2" key="1">
    <citation type="submission" date="2016-10" db="EMBL/GenBank/DDBJ databases">
        <title>Genome sequence of Streptomyces gilvigriseus MUSC 26.</title>
        <authorList>
            <person name="Lee L.-H."/>
            <person name="Ser H.-L."/>
        </authorList>
    </citation>
    <scope>NUCLEOTIDE SEQUENCE [LARGE SCALE GENOMIC DNA]</scope>
    <source>
        <strain evidence="1 2">MUSC 26</strain>
    </source>
</reference>
<proteinExistence type="predicted"/>